<comment type="caution">
    <text evidence="17">The sequence shown here is derived from an EMBL/GenBank/DDBJ whole genome shotgun (WGS) entry which is preliminary data.</text>
</comment>
<comment type="similarity">
    <text evidence="3">Belongs to the major facilitator superfamily.</text>
</comment>
<feature type="transmembrane region" description="Helical" evidence="14">
    <location>
        <begin position="515"/>
        <end position="538"/>
    </location>
</feature>
<feature type="compositionally biased region" description="Basic and acidic residues" evidence="13">
    <location>
        <begin position="1"/>
        <end position="23"/>
    </location>
</feature>
<feature type="compositionally biased region" description="Basic and acidic residues" evidence="13">
    <location>
        <begin position="58"/>
        <end position="67"/>
    </location>
</feature>
<feature type="region of interest" description="Disordered" evidence="13">
    <location>
        <begin position="1023"/>
        <end position="1062"/>
    </location>
</feature>
<keyword evidence="5" id="KW-0479">Metal-binding</keyword>
<feature type="transmembrane region" description="Helical" evidence="14">
    <location>
        <begin position="258"/>
        <end position="281"/>
    </location>
</feature>
<feature type="compositionally biased region" description="Low complexity" evidence="13">
    <location>
        <begin position="844"/>
        <end position="853"/>
    </location>
</feature>
<dbReference type="PANTHER" id="PTHR23502">
    <property type="entry name" value="MAJOR FACILITATOR SUPERFAMILY"/>
    <property type="match status" value="1"/>
</dbReference>
<evidence type="ECO:0000259" key="15">
    <source>
        <dbReference type="PROSITE" id="PS50048"/>
    </source>
</evidence>
<dbReference type="InterPro" id="IPR056751">
    <property type="entry name" value="PAS_13"/>
</dbReference>
<dbReference type="InterPro" id="IPR036259">
    <property type="entry name" value="MFS_trans_sf"/>
</dbReference>
<feature type="compositionally biased region" description="Low complexity" evidence="13">
    <location>
        <begin position="817"/>
        <end position="833"/>
    </location>
</feature>
<protein>
    <submittedName>
        <fullName evidence="17">Sequence-specific DNA binding RNA polymerase II transcription factor</fullName>
    </submittedName>
</protein>
<accession>A0A163AG22</accession>
<keyword evidence="9" id="KW-0238">DNA-binding</keyword>
<dbReference type="GO" id="GO:0005634">
    <property type="term" value="C:nucleus"/>
    <property type="evidence" value="ECO:0007669"/>
    <property type="project" value="UniProtKB-SubCell"/>
</dbReference>
<dbReference type="GO" id="GO:0140115">
    <property type="term" value="P:export across plasma membrane"/>
    <property type="evidence" value="ECO:0007669"/>
    <property type="project" value="UniProtKB-ARBA"/>
</dbReference>
<dbReference type="PROSITE" id="PS00216">
    <property type="entry name" value="SUGAR_TRANSPORT_1"/>
    <property type="match status" value="1"/>
</dbReference>
<dbReference type="GO" id="GO:0022857">
    <property type="term" value="F:transmembrane transporter activity"/>
    <property type="evidence" value="ECO:0007669"/>
    <property type="project" value="InterPro"/>
</dbReference>
<dbReference type="GO" id="GO:0003677">
    <property type="term" value="F:DNA binding"/>
    <property type="evidence" value="ECO:0007669"/>
    <property type="project" value="UniProtKB-KW"/>
</dbReference>
<feature type="transmembrane region" description="Helical" evidence="14">
    <location>
        <begin position="232"/>
        <end position="252"/>
    </location>
</feature>
<feature type="transmembrane region" description="Helical" evidence="14">
    <location>
        <begin position="480"/>
        <end position="503"/>
    </location>
</feature>
<keyword evidence="18" id="KW-1185">Reference proteome</keyword>
<dbReference type="InterPro" id="IPR005829">
    <property type="entry name" value="Sugar_transporter_CS"/>
</dbReference>
<dbReference type="SUPFAM" id="SSF103473">
    <property type="entry name" value="MFS general substrate transporter"/>
    <property type="match status" value="1"/>
</dbReference>
<evidence type="ECO:0000256" key="1">
    <source>
        <dbReference type="ARBA" id="ARBA00004123"/>
    </source>
</evidence>
<dbReference type="GO" id="GO:0000981">
    <property type="term" value="F:DNA-binding transcription factor activity, RNA polymerase II-specific"/>
    <property type="evidence" value="ECO:0007669"/>
    <property type="project" value="InterPro"/>
</dbReference>
<evidence type="ECO:0000256" key="8">
    <source>
        <dbReference type="ARBA" id="ARBA00023015"/>
    </source>
</evidence>
<comment type="subcellular location">
    <subcellularLocation>
        <location evidence="2">Membrane</location>
        <topology evidence="2">Multi-pass membrane protein</topology>
    </subcellularLocation>
    <subcellularLocation>
        <location evidence="1">Nucleus</location>
    </subcellularLocation>
</comment>
<keyword evidence="7 14" id="KW-1133">Transmembrane helix</keyword>
<dbReference type="InterPro" id="IPR001138">
    <property type="entry name" value="Zn2Cys6_DnaBD"/>
</dbReference>
<feature type="domain" description="Major facilitator superfamily (MFS) profile" evidence="16">
    <location>
        <begin position="107"/>
        <end position="541"/>
    </location>
</feature>
<feature type="region of interest" description="Disordered" evidence="13">
    <location>
        <begin position="562"/>
        <end position="583"/>
    </location>
</feature>
<feature type="transmembrane region" description="Helical" evidence="14">
    <location>
        <begin position="369"/>
        <end position="389"/>
    </location>
</feature>
<feature type="transmembrane region" description="Helical" evidence="14">
    <location>
        <begin position="173"/>
        <end position="192"/>
    </location>
</feature>
<evidence type="ECO:0000259" key="16">
    <source>
        <dbReference type="PROSITE" id="PS50850"/>
    </source>
</evidence>
<dbReference type="EMBL" id="JYNV01000254">
    <property type="protein sequence ID" value="KZM21168.1"/>
    <property type="molecule type" value="Genomic_DNA"/>
</dbReference>
<feature type="transmembrane region" description="Helical" evidence="14">
    <location>
        <begin position="137"/>
        <end position="161"/>
    </location>
</feature>
<dbReference type="InterPro" id="IPR011701">
    <property type="entry name" value="MFS"/>
</dbReference>
<proteinExistence type="inferred from homology"/>
<feature type="region of interest" description="Disordered" evidence="13">
    <location>
        <begin position="798"/>
        <end position="858"/>
    </location>
</feature>
<dbReference type="PROSITE" id="PS50048">
    <property type="entry name" value="ZN2_CY6_FUNGAL_2"/>
    <property type="match status" value="1"/>
</dbReference>
<dbReference type="PROSITE" id="PS50850">
    <property type="entry name" value="MFS"/>
    <property type="match status" value="1"/>
</dbReference>
<dbReference type="FunFam" id="1.20.1250.20:FF:000082">
    <property type="entry name" value="MFS multidrug transporter, putative"/>
    <property type="match status" value="1"/>
</dbReference>
<feature type="transmembrane region" description="Helical" evidence="14">
    <location>
        <begin position="447"/>
        <end position="468"/>
    </location>
</feature>
<dbReference type="InterPro" id="IPR020846">
    <property type="entry name" value="MFS_dom"/>
</dbReference>
<dbReference type="FunFam" id="1.20.1720.10:FF:000063">
    <property type="entry name" value="MFS multidrug transporter, putative (AFU_orthologue AFUA_2G05840)"/>
    <property type="match status" value="1"/>
</dbReference>
<feature type="compositionally biased region" description="Polar residues" evidence="13">
    <location>
        <begin position="834"/>
        <end position="843"/>
    </location>
</feature>
<feature type="compositionally biased region" description="Polar residues" evidence="13">
    <location>
        <begin position="1023"/>
        <end position="1051"/>
    </location>
</feature>
<reference evidence="17 18" key="1">
    <citation type="journal article" date="2016" name="Sci. Rep.">
        <title>Draft genome sequencing and secretome analysis of fungal phytopathogen Ascochyta rabiei provides insight into the necrotrophic effector repertoire.</title>
        <authorList>
            <person name="Verma S."/>
            <person name="Gazara R.K."/>
            <person name="Nizam S."/>
            <person name="Parween S."/>
            <person name="Chattopadhyay D."/>
            <person name="Verma P.K."/>
        </authorList>
    </citation>
    <scope>NUCLEOTIDE SEQUENCE [LARGE SCALE GENOMIC DNA]</scope>
    <source>
        <strain evidence="17 18">ArDII</strain>
    </source>
</reference>
<evidence type="ECO:0000256" key="14">
    <source>
        <dbReference type="SAM" id="Phobius"/>
    </source>
</evidence>
<evidence type="ECO:0000313" key="18">
    <source>
        <dbReference type="Proteomes" id="UP000076837"/>
    </source>
</evidence>
<keyword evidence="10 14" id="KW-0472">Membrane</keyword>
<organism evidence="17 18">
    <name type="scientific">Didymella rabiei</name>
    <name type="common">Chickpea ascochyta blight fungus</name>
    <name type="synonym">Mycosphaerella rabiei</name>
    <dbReference type="NCBI Taxonomy" id="5454"/>
    <lineage>
        <taxon>Eukaryota</taxon>
        <taxon>Fungi</taxon>
        <taxon>Dikarya</taxon>
        <taxon>Ascomycota</taxon>
        <taxon>Pezizomycotina</taxon>
        <taxon>Dothideomycetes</taxon>
        <taxon>Pleosporomycetidae</taxon>
        <taxon>Pleosporales</taxon>
        <taxon>Pleosporineae</taxon>
        <taxon>Didymellaceae</taxon>
        <taxon>Ascochyta</taxon>
    </lineage>
</organism>
<dbReference type="Gene3D" id="1.20.1250.20">
    <property type="entry name" value="MFS general substrate transporter like domains"/>
    <property type="match status" value="1"/>
</dbReference>
<evidence type="ECO:0000256" key="7">
    <source>
        <dbReference type="ARBA" id="ARBA00022989"/>
    </source>
</evidence>
<feature type="region of interest" description="Disordered" evidence="13">
    <location>
        <begin position="934"/>
        <end position="969"/>
    </location>
</feature>
<feature type="region of interest" description="Disordered" evidence="13">
    <location>
        <begin position="981"/>
        <end position="1009"/>
    </location>
</feature>
<dbReference type="Pfam" id="PF07690">
    <property type="entry name" value="MFS_1"/>
    <property type="match status" value="1"/>
</dbReference>
<feature type="region of interest" description="Disordered" evidence="13">
    <location>
        <begin position="1"/>
        <end position="77"/>
    </location>
</feature>
<dbReference type="Pfam" id="PF24990">
    <property type="entry name" value="PAS_13"/>
    <property type="match status" value="1"/>
</dbReference>
<dbReference type="STRING" id="5454.A0A163AG22"/>
<feature type="transmembrane region" description="Helical" evidence="14">
    <location>
        <begin position="337"/>
        <end position="363"/>
    </location>
</feature>
<dbReference type="CDD" id="cd17323">
    <property type="entry name" value="MFS_Tpo1_MDR_like"/>
    <property type="match status" value="1"/>
</dbReference>
<dbReference type="GO" id="GO:0008270">
    <property type="term" value="F:zinc ion binding"/>
    <property type="evidence" value="ECO:0007669"/>
    <property type="project" value="InterPro"/>
</dbReference>
<sequence>MGGDEEKTIGLDGTEHPASKEEVMPSGRCPSRGRRSQGSRDLKRVASHHSRAGADGYTWHHDADESSQRPNRARAGVVTPEPYRVSFDGDADPENPRSMSTLRRWAIVLICSASSLCVTCTSSLYTSTYGQLESEFGSSRLVCTLGLSLFVAGLGTGPMILSPLSEFFGRRPIYIGSFTFFLIWLIPCAVARNIQTMLIARFLDGLAGSAFLSVAGGTVGDMFAKHELSAPMMVYTASPFIGPEIGPLVGGFIVENTSWRWCFYVLIIWSALQLLLIVLFVPETYHPVLLRRKAIRLREETGNEEWIAPIEKMDRSIAKTVLWSCIRPFQLLFFEPICLSLCILSAILLGILYLFFGAFPLVFRTNHGFSIAQVGLAFLGLLAGMLAGISTDPMWRRVYGRLVRQRETQGGEPGGSEPEFRLPSTILGAWVVPIALFGFGWTTYSSVHWMVPIVFSGIFGVGVIWVYAGVFTFLVEAYPLYAASALAANSFARSYFAAAFPLFGVQMYNNLGYQWATSLLAFLALAMAPFPILFFRFGKRLRGSSMPRVLNAASRRETTWASVPPDLGRHEGGQGQWRNGEHTSTAAAAAGAVSEGEYERGQHASVMDSETFQGTQSLAKARTVEHSSIRASLRAEPTFADIMSSPDRDDASPSPAPSGDYDEDMAVEQNPKDHNGDDGEQKSANGQTSKSNAKDPLRPRRKKARRACFACQRAHLTCGDERPCLRCVKRNLQDHCMDGVRKKAKYLHDAPDGALMPGVGGHYPYMNGNRPTPLPSQDTQTVSMAQQGGHYAQAPQQAFYPPHTAPAPLPTGQDGRSYSQQSPISPPYQHSHQGSAPNASTAIPQAQPAQMQQFGGPLFDPSDPALFNFDISSLNFGNHYGALEFGMLGHMSSGAADTPPNDNGMMNSQQPVNMYNPQMQGGYVDHSQQASMVPVNSNSLSSDEWQQPSSRNGSLQVQTPHGTPTTASMDHSIHRQDCLNGPHAFAIGQGPASHHTASPASTDANSAYENDNPLATAAFFANSHQPQPQRSPTVSRRQDSRPANNALQPVHSNGVRKRQRDTKSIYQGITKPHDYVKGYHKLFQLILSKYSRPWAAKAQEYVHNFRGVLVDVHSKLEKEDLIHQEKGLQRHLLTLQEHFAEVGTPFIICRRSGEIVGMNKEFTILTGWKREVLLGQEPNLTVNQHGNRDPNESELSTQTNTTPTIAAQQAEGESEPQPVNIIQLMEPKSALQYLQRFSELAYQDPRGFAHQRVNMLRYQTKADIERLAERSSNRGEGDEKVFKLEGGSVHQGESAMQRLGAKSGMVDCMIWWHIKRDIFDMPVLVCMSVMPVLDKGLH</sequence>
<evidence type="ECO:0000256" key="12">
    <source>
        <dbReference type="ARBA" id="ARBA00023242"/>
    </source>
</evidence>
<feature type="transmembrane region" description="Helical" evidence="14">
    <location>
        <begin position="422"/>
        <end position="441"/>
    </location>
</feature>
<dbReference type="InterPro" id="IPR036864">
    <property type="entry name" value="Zn2-C6_fun-type_DNA-bd_sf"/>
</dbReference>
<feature type="region of interest" description="Disordered" evidence="13">
    <location>
        <begin position="626"/>
        <end position="701"/>
    </location>
</feature>
<keyword evidence="12" id="KW-0539">Nucleus</keyword>
<dbReference type="PANTHER" id="PTHR23502:SF7">
    <property type="entry name" value="DRUG_PROTON ANTIPORTER YHK8-RELATED"/>
    <property type="match status" value="1"/>
</dbReference>
<dbReference type="Proteomes" id="UP000076837">
    <property type="component" value="Unassembled WGS sequence"/>
</dbReference>
<dbReference type="GO" id="GO:0005886">
    <property type="term" value="C:plasma membrane"/>
    <property type="evidence" value="ECO:0007669"/>
    <property type="project" value="TreeGrafter"/>
</dbReference>
<feature type="compositionally biased region" description="Polar residues" evidence="13">
    <location>
        <begin position="682"/>
        <end position="691"/>
    </location>
</feature>
<feature type="transmembrane region" description="Helical" evidence="14">
    <location>
        <begin position="198"/>
        <end position="220"/>
    </location>
</feature>
<evidence type="ECO:0000256" key="5">
    <source>
        <dbReference type="ARBA" id="ARBA00022723"/>
    </source>
</evidence>
<feature type="region of interest" description="Disordered" evidence="13">
    <location>
        <begin position="1180"/>
        <end position="1199"/>
    </location>
</feature>
<evidence type="ECO:0000256" key="13">
    <source>
        <dbReference type="SAM" id="MobiDB-lite"/>
    </source>
</evidence>
<dbReference type="SUPFAM" id="SSF57701">
    <property type="entry name" value="Zn2/Cys6 DNA-binding domain"/>
    <property type="match status" value="1"/>
</dbReference>
<name>A0A163AG22_DIDRA</name>
<feature type="domain" description="Zn(2)-C6 fungal-type" evidence="15">
    <location>
        <begin position="707"/>
        <end position="738"/>
    </location>
</feature>
<keyword evidence="11" id="KW-0804">Transcription</keyword>
<feature type="transmembrane region" description="Helical" evidence="14">
    <location>
        <begin position="105"/>
        <end position="125"/>
    </location>
</feature>
<feature type="compositionally biased region" description="Basic and acidic residues" evidence="13">
    <location>
        <begin position="670"/>
        <end position="681"/>
    </location>
</feature>
<dbReference type="GO" id="GO:0042908">
    <property type="term" value="P:xenobiotic transport"/>
    <property type="evidence" value="ECO:0007669"/>
    <property type="project" value="UniProtKB-ARBA"/>
</dbReference>
<evidence type="ECO:0000256" key="11">
    <source>
        <dbReference type="ARBA" id="ARBA00023163"/>
    </source>
</evidence>
<evidence type="ECO:0000256" key="9">
    <source>
        <dbReference type="ARBA" id="ARBA00023125"/>
    </source>
</evidence>
<keyword evidence="8" id="KW-0805">Transcription regulation</keyword>
<feature type="compositionally biased region" description="Polar residues" evidence="13">
    <location>
        <begin position="995"/>
        <end position="1009"/>
    </location>
</feature>
<evidence type="ECO:0000313" key="17">
    <source>
        <dbReference type="EMBL" id="KZM21168.1"/>
    </source>
</evidence>
<evidence type="ECO:0000256" key="6">
    <source>
        <dbReference type="ARBA" id="ARBA00022833"/>
    </source>
</evidence>
<dbReference type="CDD" id="cd00067">
    <property type="entry name" value="GAL4"/>
    <property type="match status" value="1"/>
</dbReference>
<gene>
    <name evidence="17" type="ORF">ST47_g7693</name>
</gene>
<keyword evidence="6" id="KW-0862">Zinc</keyword>
<evidence type="ECO:0000256" key="2">
    <source>
        <dbReference type="ARBA" id="ARBA00004141"/>
    </source>
</evidence>
<keyword evidence="4 14" id="KW-0812">Transmembrane</keyword>
<evidence type="ECO:0000256" key="10">
    <source>
        <dbReference type="ARBA" id="ARBA00023136"/>
    </source>
</evidence>
<evidence type="ECO:0000256" key="3">
    <source>
        <dbReference type="ARBA" id="ARBA00008335"/>
    </source>
</evidence>
<dbReference type="SMART" id="SM00066">
    <property type="entry name" value="GAL4"/>
    <property type="match status" value="1"/>
</dbReference>
<evidence type="ECO:0000256" key="4">
    <source>
        <dbReference type="ARBA" id="ARBA00022692"/>
    </source>
</evidence>